<dbReference type="Proteomes" id="UP000663828">
    <property type="component" value="Unassembled WGS sequence"/>
</dbReference>
<keyword evidence="8" id="KW-1185">Reference proteome</keyword>
<dbReference type="AlphaFoldDB" id="A0A816HD08"/>
<dbReference type="EMBL" id="CAJNOR010016189">
    <property type="protein sequence ID" value="CAF1684426.1"/>
    <property type="molecule type" value="Genomic_DNA"/>
</dbReference>
<feature type="transmembrane region" description="Helical" evidence="5">
    <location>
        <begin position="118"/>
        <end position="141"/>
    </location>
</feature>
<feature type="non-terminal residue" evidence="7">
    <location>
        <position position="328"/>
    </location>
</feature>
<evidence type="ECO:0000313" key="8">
    <source>
        <dbReference type="Proteomes" id="UP000663828"/>
    </source>
</evidence>
<dbReference type="GO" id="GO:0016020">
    <property type="term" value="C:membrane"/>
    <property type="evidence" value="ECO:0007669"/>
    <property type="project" value="UniProtKB-SubCell"/>
</dbReference>
<keyword evidence="4 5" id="KW-0472">Membrane</keyword>
<evidence type="ECO:0000256" key="5">
    <source>
        <dbReference type="SAM" id="Phobius"/>
    </source>
</evidence>
<evidence type="ECO:0000256" key="1">
    <source>
        <dbReference type="ARBA" id="ARBA00004141"/>
    </source>
</evidence>
<evidence type="ECO:0000313" key="7">
    <source>
        <dbReference type="EMBL" id="CAF1684426.1"/>
    </source>
</evidence>
<name>A0A816HD08_ADIRI</name>
<feature type="transmembrane region" description="Helical" evidence="5">
    <location>
        <begin position="81"/>
        <end position="98"/>
    </location>
</feature>
<comment type="caution">
    <text evidence="7">The sequence shown here is derived from an EMBL/GenBank/DDBJ whole genome shotgun (WGS) entry which is preliminary data.</text>
</comment>
<sequence>TFNSSNFDIELQRYPYPPYKADNFVLVIQVWFPFLLVMSYIFAAINTVKNIVYEKENGLKVAMTIMGLSSWIHWLSWFTRSLIFLLIADILIAVCYIVKIPLRSGGSMSVIGESDITLVFFFLFSYSITSICFMFLLSTLFDKANSAAAGTGGLWFLVYLPYAFIQPRYETMTRGAKMGTCLLHNIGLALGAQLIGMFEGKGTGLQWSMFNEPVSVDDNFTMAHVIIMFYVDALIYLVLALYIENIWPGQYGIPKSIFYPFTLSYWRGYTKANVPVTNDESVNQVADESVNPDAFETEPTDKELGVQLNHVSKTYSFLVQRRPPVHAV</sequence>
<feature type="transmembrane region" description="Helical" evidence="5">
    <location>
        <begin position="177"/>
        <end position="200"/>
    </location>
</feature>
<dbReference type="GO" id="GO:0005319">
    <property type="term" value="F:lipid transporter activity"/>
    <property type="evidence" value="ECO:0007669"/>
    <property type="project" value="TreeGrafter"/>
</dbReference>
<reference evidence="7" key="1">
    <citation type="submission" date="2021-02" db="EMBL/GenBank/DDBJ databases">
        <authorList>
            <person name="Nowell W R."/>
        </authorList>
    </citation>
    <scope>NUCLEOTIDE SEQUENCE</scope>
</reference>
<dbReference type="Pfam" id="PF12698">
    <property type="entry name" value="ABC2_membrane_3"/>
    <property type="match status" value="1"/>
</dbReference>
<dbReference type="PANTHER" id="PTHR19229:SF250">
    <property type="entry name" value="ABC TRANSPORTER DOMAIN-CONTAINING PROTEIN-RELATED"/>
    <property type="match status" value="1"/>
</dbReference>
<feature type="non-terminal residue" evidence="7">
    <location>
        <position position="1"/>
    </location>
</feature>
<feature type="transmembrane region" description="Helical" evidence="5">
    <location>
        <begin position="220"/>
        <end position="243"/>
    </location>
</feature>
<comment type="subcellular location">
    <subcellularLocation>
        <location evidence="1">Membrane</location>
        <topology evidence="1">Multi-pass membrane protein</topology>
    </subcellularLocation>
</comment>
<dbReference type="GO" id="GO:0140359">
    <property type="term" value="F:ABC-type transporter activity"/>
    <property type="evidence" value="ECO:0007669"/>
    <property type="project" value="InterPro"/>
</dbReference>
<dbReference type="InterPro" id="IPR026082">
    <property type="entry name" value="ABCA"/>
</dbReference>
<dbReference type="PANTHER" id="PTHR19229">
    <property type="entry name" value="ATP-BINDING CASSETTE TRANSPORTER SUBFAMILY A ABCA"/>
    <property type="match status" value="1"/>
</dbReference>
<feature type="transmembrane region" description="Helical" evidence="5">
    <location>
        <begin position="24"/>
        <end position="45"/>
    </location>
</feature>
<organism evidence="7 8">
    <name type="scientific">Adineta ricciae</name>
    <name type="common">Rotifer</name>
    <dbReference type="NCBI Taxonomy" id="249248"/>
    <lineage>
        <taxon>Eukaryota</taxon>
        <taxon>Metazoa</taxon>
        <taxon>Spiralia</taxon>
        <taxon>Gnathifera</taxon>
        <taxon>Rotifera</taxon>
        <taxon>Eurotatoria</taxon>
        <taxon>Bdelloidea</taxon>
        <taxon>Adinetida</taxon>
        <taxon>Adinetidae</taxon>
        <taxon>Adineta</taxon>
    </lineage>
</organism>
<protein>
    <recommendedName>
        <fullName evidence="6">ABC-2 type transporter transmembrane domain-containing protein</fullName>
    </recommendedName>
</protein>
<proteinExistence type="predicted"/>
<feature type="domain" description="ABC-2 type transporter transmembrane" evidence="6">
    <location>
        <begin position="6"/>
        <end position="242"/>
    </location>
</feature>
<accession>A0A816HD08</accession>
<dbReference type="InterPro" id="IPR013525">
    <property type="entry name" value="ABC2_TM"/>
</dbReference>
<evidence type="ECO:0000259" key="6">
    <source>
        <dbReference type="Pfam" id="PF12698"/>
    </source>
</evidence>
<evidence type="ECO:0000256" key="3">
    <source>
        <dbReference type="ARBA" id="ARBA00022989"/>
    </source>
</evidence>
<gene>
    <name evidence="7" type="ORF">XAT740_LOCUS61475</name>
</gene>
<keyword evidence="3 5" id="KW-1133">Transmembrane helix</keyword>
<evidence type="ECO:0000256" key="4">
    <source>
        <dbReference type="ARBA" id="ARBA00023136"/>
    </source>
</evidence>
<evidence type="ECO:0000256" key="2">
    <source>
        <dbReference type="ARBA" id="ARBA00022692"/>
    </source>
</evidence>
<feature type="transmembrane region" description="Helical" evidence="5">
    <location>
        <begin position="147"/>
        <end position="165"/>
    </location>
</feature>
<keyword evidence="2 5" id="KW-0812">Transmembrane</keyword>